<sequence length="20" mass="2143">MVASVVSAFCDALRLRSGFL</sequence>
<dbReference type="Proteomes" id="UP000324222">
    <property type="component" value="Unassembled WGS sequence"/>
</dbReference>
<reference evidence="1 2" key="1">
    <citation type="submission" date="2019-05" db="EMBL/GenBank/DDBJ databases">
        <title>Another draft genome of Portunus trituberculatus and its Hox gene families provides insights of decapod evolution.</title>
        <authorList>
            <person name="Jeong J.-H."/>
            <person name="Song I."/>
            <person name="Kim S."/>
            <person name="Choi T."/>
            <person name="Kim D."/>
            <person name="Ryu S."/>
            <person name="Kim W."/>
        </authorList>
    </citation>
    <scope>NUCLEOTIDE SEQUENCE [LARGE SCALE GENOMIC DNA]</scope>
    <source>
        <tissue evidence="1">Muscle</tissue>
    </source>
</reference>
<evidence type="ECO:0000313" key="1">
    <source>
        <dbReference type="EMBL" id="MPC80025.1"/>
    </source>
</evidence>
<organism evidence="1 2">
    <name type="scientific">Portunus trituberculatus</name>
    <name type="common">Swimming crab</name>
    <name type="synonym">Neptunus trituberculatus</name>
    <dbReference type="NCBI Taxonomy" id="210409"/>
    <lineage>
        <taxon>Eukaryota</taxon>
        <taxon>Metazoa</taxon>
        <taxon>Ecdysozoa</taxon>
        <taxon>Arthropoda</taxon>
        <taxon>Crustacea</taxon>
        <taxon>Multicrustacea</taxon>
        <taxon>Malacostraca</taxon>
        <taxon>Eumalacostraca</taxon>
        <taxon>Eucarida</taxon>
        <taxon>Decapoda</taxon>
        <taxon>Pleocyemata</taxon>
        <taxon>Brachyura</taxon>
        <taxon>Eubrachyura</taxon>
        <taxon>Portunoidea</taxon>
        <taxon>Portunidae</taxon>
        <taxon>Portuninae</taxon>
        <taxon>Portunus</taxon>
    </lineage>
</organism>
<protein>
    <submittedName>
        <fullName evidence="1">Uncharacterized protein</fullName>
    </submittedName>
</protein>
<dbReference type="AlphaFoldDB" id="A0A5B7ICV2"/>
<name>A0A5B7ICV2_PORTR</name>
<comment type="caution">
    <text evidence="1">The sequence shown here is derived from an EMBL/GenBank/DDBJ whole genome shotgun (WGS) entry which is preliminary data.</text>
</comment>
<accession>A0A5B7ICV2</accession>
<proteinExistence type="predicted"/>
<keyword evidence="2" id="KW-1185">Reference proteome</keyword>
<dbReference type="EMBL" id="VSRR010052783">
    <property type="protein sequence ID" value="MPC80025.1"/>
    <property type="molecule type" value="Genomic_DNA"/>
</dbReference>
<evidence type="ECO:0000313" key="2">
    <source>
        <dbReference type="Proteomes" id="UP000324222"/>
    </source>
</evidence>
<gene>
    <name evidence="1" type="ORF">E2C01_074588</name>
</gene>